<protein>
    <recommendedName>
        <fullName evidence="6">PH domain-containing protein</fullName>
    </recommendedName>
</protein>
<reference evidence="3 4" key="1">
    <citation type="submission" date="2020-08" db="EMBL/GenBank/DDBJ databases">
        <title>Sequencing the genomes of 1000 actinobacteria strains.</title>
        <authorList>
            <person name="Klenk H.-P."/>
        </authorList>
    </citation>
    <scope>NUCLEOTIDE SEQUENCE [LARGE SCALE GENOMIC DNA]</scope>
    <source>
        <strain evidence="3 4">DSM 43150</strain>
    </source>
</reference>
<proteinExistence type="predicted"/>
<evidence type="ECO:0000313" key="4">
    <source>
        <dbReference type="Proteomes" id="UP000590511"/>
    </source>
</evidence>
<dbReference type="EMBL" id="BOMP01000133">
    <property type="protein sequence ID" value="GIE44548.1"/>
    <property type="molecule type" value="Genomic_DNA"/>
</dbReference>
<feature type="transmembrane region" description="Helical" evidence="1">
    <location>
        <begin position="39"/>
        <end position="59"/>
    </location>
</feature>
<evidence type="ECO:0000313" key="5">
    <source>
        <dbReference type="Proteomes" id="UP000631312"/>
    </source>
</evidence>
<keyword evidence="5" id="KW-1185">Reference proteome</keyword>
<dbReference type="RefSeq" id="WP_188126407.1">
    <property type="nucleotide sequence ID" value="NZ_BOMP01000133.1"/>
</dbReference>
<keyword evidence="1" id="KW-0472">Membrane</keyword>
<evidence type="ECO:0000313" key="3">
    <source>
        <dbReference type="EMBL" id="MBB4754922.1"/>
    </source>
</evidence>
<gene>
    <name evidence="2" type="ORF">Alo02nite_74460</name>
    <name evidence="3" type="ORF">BJ964_009083</name>
</gene>
<feature type="transmembrane region" description="Helical" evidence="1">
    <location>
        <begin position="79"/>
        <end position="97"/>
    </location>
</feature>
<comment type="caution">
    <text evidence="3">The sequence shown here is derived from an EMBL/GenBank/DDBJ whole genome shotgun (WGS) entry which is preliminary data.</text>
</comment>
<feature type="transmembrane region" description="Helical" evidence="1">
    <location>
        <begin position="117"/>
        <end position="136"/>
    </location>
</feature>
<evidence type="ECO:0000256" key="1">
    <source>
        <dbReference type="SAM" id="Phobius"/>
    </source>
</evidence>
<evidence type="ECO:0008006" key="6">
    <source>
        <dbReference type="Google" id="ProtNLM"/>
    </source>
</evidence>
<dbReference type="AlphaFoldDB" id="A0A7W7MLI7"/>
<dbReference type="Proteomes" id="UP000590511">
    <property type="component" value="Unassembled WGS sequence"/>
</dbReference>
<sequence>MNVLYAAARRPQPVLFAALLAAVLLGVAVQTVDQPVLGILLVFGSIVLALFLVVMGHLLRDRSGAPLVPTGEAAFETPVVPYSTCLAVAQTLMWVPLGISETIGDLVRGELDWPFDGWYSLFAVLLIVFAWNTALFSRGIRVEPAGVLRRGPWRDHLIRWDELTGPGAITAGGRRSIPSVRLRRASGRTVLVPTPYPDLLARIIREYAADPGRRAAIGTVAESARISR</sequence>
<organism evidence="3 4">
    <name type="scientific">Actinoplanes lobatus</name>
    <dbReference type="NCBI Taxonomy" id="113568"/>
    <lineage>
        <taxon>Bacteria</taxon>
        <taxon>Bacillati</taxon>
        <taxon>Actinomycetota</taxon>
        <taxon>Actinomycetes</taxon>
        <taxon>Micromonosporales</taxon>
        <taxon>Micromonosporaceae</taxon>
        <taxon>Actinoplanes</taxon>
    </lineage>
</organism>
<evidence type="ECO:0000313" key="2">
    <source>
        <dbReference type="EMBL" id="GIE44548.1"/>
    </source>
</evidence>
<dbReference type="Proteomes" id="UP000631312">
    <property type="component" value="Unassembled WGS sequence"/>
</dbReference>
<dbReference type="EMBL" id="JACHNC010000001">
    <property type="protein sequence ID" value="MBB4754922.1"/>
    <property type="molecule type" value="Genomic_DNA"/>
</dbReference>
<keyword evidence="1" id="KW-1133">Transmembrane helix</keyword>
<accession>A0A7W7MLI7</accession>
<reference evidence="2 5" key="2">
    <citation type="submission" date="2021-01" db="EMBL/GenBank/DDBJ databases">
        <title>Whole genome shotgun sequence of Actinoplanes lobatus NBRC 12513.</title>
        <authorList>
            <person name="Komaki H."/>
            <person name="Tamura T."/>
        </authorList>
    </citation>
    <scope>NUCLEOTIDE SEQUENCE [LARGE SCALE GENOMIC DNA]</scope>
    <source>
        <strain evidence="2 5">NBRC 12513</strain>
    </source>
</reference>
<name>A0A7W7MLI7_9ACTN</name>
<keyword evidence="1" id="KW-0812">Transmembrane</keyword>